<feature type="transmembrane region" description="Helical" evidence="3">
    <location>
        <begin position="37"/>
        <end position="55"/>
    </location>
</feature>
<evidence type="ECO:0000256" key="3">
    <source>
        <dbReference type="SAM" id="Phobius"/>
    </source>
</evidence>
<feature type="transmembrane region" description="Helical" evidence="3">
    <location>
        <begin position="94"/>
        <end position="116"/>
    </location>
</feature>
<keyword evidence="3" id="KW-0812">Transmembrane</keyword>
<dbReference type="SUPFAM" id="SSF103481">
    <property type="entry name" value="Multidrug resistance efflux transporter EmrE"/>
    <property type="match status" value="2"/>
</dbReference>
<dbReference type="InterPro" id="IPR037185">
    <property type="entry name" value="EmrE-like"/>
</dbReference>
<keyword evidence="3" id="KW-0472">Membrane</keyword>
<evidence type="ECO:0000256" key="1">
    <source>
        <dbReference type="ARBA" id="ARBA00004127"/>
    </source>
</evidence>
<protein>
    <submittedName>
        <fullName evidence="5">Permease of the drug/metabolite transporter (DMT) superfamily</fullName>
    </submittedName>
</protein>
<sequence length="298" mass="31283">MSRKVWILAFTTILLWGSTFAAIRASLLGGYTPGHLILVRYSVASFAFVLVAMLPGKKIRMPDRKDIPLLALLGFIGISVYHAGITFGEMTVSAGAVGMMIGAAPIVTAIIAVLFLKEKLGGIGWTGMGIGFAGIILITLGTAEGFSISVGAVYVLISVIATSVFFAGQKPFLRKYKPVELVAYFSWAGTIPFLIFSPGVVDTVTQATTEANASAVYAGIFPAAIAYVTWSTALSLGDASKVTSMMYLEPAVAVITAWIWLGEWPSGLSLIGGAVALAGVIVVQVLGGRKKRKLSRAA</sequence>
<dbReference type="EMBL" id="FNOS01000001">
    <property type="protein sequence ID" value="SDX42074.1"/>
    <property type="molecule type" value="Genomic_DNA"/>
</dbReference>
<feature type="domain" description="EamA" evidence="4">
    <location>
        <begin position="151"/>
        <end position="283"/>
    </location>
</feature>
<gene>
    <name evidence="5" type="ORF">SAMN04488081_0464</name>
</gene>
<feature type="transmembrane region" description="Helical" evidence="3">
    <location>
        <begin position="213"/>
        <end position="230"/>
    </location>
</feature>
<keyword evidence="3" id="KW-1133">Transmembrane helix</keyword>
<accession>A0A1H3BL77</accession>
<evidence type="ECO:0000313" key="6">
    <source>
        <dbReference type="Proteomes" id="UP000198647"/>
    </source>
</evidence>
<dbReference type="InterPro" id="IPR052756">
    <property type="entry name" value="Alkyne_AA_exporter"/>
</dbReference>
<evidence type="ECO:0000313" key="5">
    <source>
        <dbReference type="EMBL" id="SDX42074.1"/>
    </source>
</evidence>
<dbReference type="Proteomes" id="UP000198647">
    <property type="component" value="Unassembled WGS sequence"/>
</dbReference>
<comment type="caution">
    <text evidence="5">The sequence shown here is derived from an EMBL/GenBank/DDBJ whole genome shotgun (WGS) entry which is preliminary data.</text>
</comment>
<feature type="transmembrane region" description="Helical" evidence="3">
    <location>
        <begin position="146"/>
        <end position="169"/>
    </location>
</feature>
<organism evidence="5 6">
    <name type="scientific">Salimicrobium album</name>
    <dbReference type="NCBI Taxonomy" id="50717"/>
    <lineage>
        <taxon>Bacteria</taxon>
        <taxon>Bacillati</taxon>
        <taxon>Bacillota</taxon>
        <taxon>Bacilli</taxon>
        <taxon>Bacillales</taxon>
        <taxon>Bacillaceae</taxon>
        <taxon>Salimicrobium</taxon>
    </lineage>
</organism>
<reference evidence="5 6" key="1">
    <citation type="submission" date="2016-10" db="EMBL/GenBank/DDBJ databases">
        <authorList>
            <person name="Varghese N."/>
            <person name="Submissions S."/>
        </authorList>
    </citation>
    <scope>NUCLEOTIDE SEQUENCE [LARGE SCALE GENOMIC DNA]</scope>
    <source>
        <strain evidence="5 6">DSM 20748</strain>
    </source>
</reference>
<dbReference type="PANTHER" id="PTHR12715">
    <property type="entry name" value="TRANSPORTER, DRUG/METABOLITE EXPORTER FAMILY"/>
    <property type="match status" value="1"/>
</dbReference>
<dbReference type="InterPro" id="IPR000620">
    <property type="entry name" value="EamA_dom"/>
</dbReference>
<keyword evidence="6" id="KW-1185">Reference proteome</keyword>
<feature type="transmembrane region" description="Helical" evidence="3">
    <location>
        <begin position="123"/>
        <end position="140"/>
    </location>
</feature>
<feature type="transmembrane region" description="Helical" evidence="3">
    <location>
        <begin position="242"/>
        <end position="261"/>
    </location>
</feature>
<feature type="transmembrane region" description="Helical" evidence="3">
    <location>
        <begin position="67"/>
        <end position="88"/>
    </location>
</feature>
<comment type="similarity">
    <text evidence="2">Belongs to the EamA transporter family.</text>
</comment>
<dbReference type="RefSeq" id="WP_076569302.1">
    <property type="nucleotide sequence ID" value="NZ_FNOS01000001.1"/>
</dbReference>
<dbReference type="Pfam" id="PF00892">
    <property type="entry name" value="EamA"/>
    <property type="match status" value="2"/>
</dbReference>
<feature type="domain" description="EamA" evidence="4">
    <location>
        <begin position="7"/>
        <end position="139"/>
    </location>
</feature>
<name>A0A1H3BL77_9BACI</name>
<feature type="transmembrane region" description="Helical" evidence="3">
    <location>
        <begin position="181"/>
        <end position="201"/>
    </location>
</feature>
<evidence type="ECO:0000259" key="4">
    <source>
        <dbReference type="Pfam" id="PF00892"/>
    </source>
</evidence>
<feature type="transmembrane region" description="Helical" evidence="3">
    <location>
        <begin position="267"/>
        <end position="286"/>
    </location>
</feature>
<proteinExistence type="inferred from homology"/>
<comment type="subcellular location">
    <subcellularLocation>
        <location evidence="1">Endomembrane system</location>
        <topology evidence="1">Multi-pass membrane protein</topology>
    </subcellularLocation>
</comment>
<evidence type="ECO:0000256" key="2">
    <source>
        <dbReference type="ARBA" id="ARBA00007362"/>
    </source>
</evidence>
<dbReference type="PANTHER" id="PTHR12715:SF4">
    <property type="entry name" value="EAMA DOMAIN-CONTAINING PROTEIN"/>
    <property type="match status" value="1"/>
</dbReference>